<dbReference type="STRING" id="80876.SAMN05421779_102381"/>
<evidence type="ECO:0008006" key="3">
    <source>
        <dbReference type="Google" id="ProtNLM"/>
    </source>
</evidence>
<dbReference type="EMBL" id="FTOA01000002">
    <property type="protein sequence ID" value="SIS50450.1"/>
    <property type="molecule type" value="Genomic_DNA"/>
</dbReference>
<gene>
    <name evidence="1" type="ORF">SAMN05421779_102381</name>
</gene>
<dbReference type="OrthoDB" id="9804993at2"/>
<dbReference type="Proteomes" id="UP000185678">
    <property type="component" value="Unassembled WGS sequence"/>
</dbReference>
<evidence type="ECO:0000313" key="1">
    <source>
        <dbReference type="EMBL" id="SIS50450.1"/>
    </source>
</evidence>
<keyword evidence="2" id="KW-1185">Reference proteome</keyword>
<accession>A0A1N7JMC3</accession>
<name>A0A1N7JMC3_9PROT</name>
<organism evidence="1 2">
    <name type="scientific">Insolitispirillum peregrinum</name>
    <dbReference type="NCBI Taxonomy" id="80876"/>
    <lineage>
        <taxon>Bacteria</taxon>
        <taxon>Pseudomonadati</taxon>
        <taxon>Pseudomonadota</taxon>
        <taxon>Alphaproteobacteria</taxon>
        <taxon>Rhodospirillales</taxon>
        <taxon>Novispirillaceae</taxon>
        <taxon>Insolitispirillum</taxon>
    </lineage>
</organism>
<sequence length="220" mass="23571">MSSPSPVLIVPGLGGSGADHWQAHLARALNARWLEQTDWDTPSPVQWEQTLAAALSGSTEPVTLVAHSLGCILSVRWILAHPEEARRRVNGVLLVAPADVDSPSHTPSVVHSFAPIPLHTLPVPSVVVASQTDPYCSFARARQFAGQWGSDLIDLGDAGHINVAAGYGPWPLAQTLCETWHTTRPACVRSDATVHDNCETRTWSAAPHLAGALRPQTPFL</sequence>
<protein>
    <recommendedName>
        <fullName evidence="3">Alpha/beta hydrolase</fullName>
    </recommendedName>
</protein>
<dbReference type="InterPro" id="IPR010662">
    <property type="entry name" value="RBBP9/YdeN"/>
</dbReference>
<dbReference type="AlphaFoldDB" id="A0A1N7JMC3"/>
<dbReference type="InterPro" id="IPR029058">
    <property type="entry name" value="AB_hydrolase_fold"/>
</dbReference>
<dbReference type="RefSeq" id="WP_076399251.1">
    <property type="nucleotide sequence ID" value="NZ_FTOA01000002.1"/>
</dbReference>
<evidence type="ECO:0000313" key="2">
    <source>
        <dbReference type="Proteomes" id="UP000185678"/>
    </source>
</evidence>
<dbReference type="SUPFAM" id="SSF53474">
    <property type="entry name" value="alpha/beta-Hydrolases"/>
    <property type="match status" value="1"/>
</dbReference>
<proteinExistence type="predicted"/>
<dbReference type="Gene3D" id="3.40.50.1820">
    <property type="entry name" value="alpha/beta hydrolase"/>
    <property type="match status" value="1"/>
</dbReference>
<dbReference type="Pfam" id="PF06821">
    <property type="entry name" value="Ser_hydrolase"/>
    <property type="match status" value="1"/>
</dbReference>
<reference evidence="1 2" key="1">
    <citation type="submission" date="2017-01" db="EMBL/GenBank/DDBJ databases">
        <authorList>
            <person name="Mah S.A."/>
            <person name="Swanson W.J."/>
            <person name="Moy G.W."/>
            <person name="Vacquier V.D."/>
        </authorList>
    </citation>
    <scope>NUCLEOTIDE SEQUENCE [LARGE SCALE GENOMIC DNA]</scope>
    <source>
        <strain evidence="1 2">DSM 11589</strain>
    </source>
</reference>
<dbReference type="GO" id="GO:0016787">
    <property type="term" value="F:hydrolase activity"/>
    <property type="evidence" value="ECO:0007669"/>
    <property type="project" value="InterPro"/>
</dbReference>